<dbReference type="AlphaFoldDB" id="A0A2V1DP16"/>
<protein>
    <submittedName>
        <fullName evidence="1">Uncharacterized protein</fullName>
    </submittedName>
</protein>
<name>A0A2V1DP16_9PLEO</name>
<evidence type="ECO:0000313" key="1">
    <source>
        <dbReference type="EMBL" id="PVH99601.1"/>
    </source>
</evidence>
<keyword evidence="2" id="KW-1185">Reference proteome</keyword>
<organism evidence="1 2">
    <name type="scientific">Periconia macrospinosa</name>
    <dbReference type="NCBI Taxonomy" id="97972"/>
    <lineage>
        <taxon>Eukaryota</taxon>
        <taxon>Fungi</taxon>
        <taxon>Dikarya</taxon>
        <taxon>Ascomycota</taxon>
        <taxon>Pezizomycotina</taxon>
        <taxon>Dothideomycetes</taxon>
        <taxon>Pleosporomycetidae</taxon>
        <taxon>Pleosporales</taxon>
        <taxon>Massarineae</taxon>
        <taxon>Periconiaceae</taxon>
        <taxon>Periconia</taxon>
    </lineage>
</organism>
<reference evidence="1 2" key="1">
    <citation type="journal article" date="2018" name="Sci. Rep.">
        <title>Comparative genomics provides insights into the lifestyle and reveals functional heterogeneity of dark septate endophytic fungi.</title>
        <authorList>
            <person name="Knapp D.G."/>
            <person name="Nemeth J.B."/>
            <person name="Barry K."/>
            <person name="Hainaut M."/>
            <person name="Henrissat B."/>
            <person name="Johnson J."/>
            <person name="Kuo A."/>
            <person name="Lim J.H.P."/>
            <person name="Lipzen A."/>
            <person name="Nolan M."/>
            <person name="Ohm R.A."/>
            <person name="Tamas L."/>
            <person name="Grigoriev I.V."/>
            <person name="Spatafora J.W."/>
            <person name="Nagy L.G."/>
            <person name="Kovacs G.M."/>
        </authorList>
    </citation>
    <scope>NUCLEOTIDE SEQUENCE [LARGE SCALE GENOMIC DNA]</scope>
    <source>
        <strain evidence="1 2">DSE2036</strain>
    </source>
</reference>
<dbReference type="Proteomes" id="UP000244855">
    <property type="component" value="Unassembled WGS sequence"/>
</dbReference>
<sequence length="119" mass="13399">MLIEQQNSNGRRVRHSSAFSRQVLPRLFSKADPSGRTSVIAIKTHTYLHRPWAAFLHEAGLRQDCQAANSSDQARRSPALPRIELLISGEQTVDLQQTLGNLPLFRCRQSYAGSDQQRS</sequence>
<proteinExistence type="predicted"/>
<gene>
    <name evidence="1" type="ORF">DM02DRAFT_656238</name>
</gene>
<evidence type="ECO:0000313" key="2">
    <source>
        <dbReference type="Proteomes" id="UP000244855"/>
    </source>
</evidence>
<accession>A0A2V1DP16</accession>
<dbReference type="EMBL" id="KZ805389">
    <property type="protein sequence ID" value="PVH99601.1"/>
    <property type="molecule type" value="Genomic_DNA"/>
</dbReference>